<keyword evidence="6" id="KW-1185">Reference proteome</keyword>
<dbReference type="InterPro" id="IPR017853">
    <property type="entry name" value="GH"/>
</dbReference>
<sequence>MKKNYIKPLICACSLVFASAVTVSAEPVNESVKVNKVNINDDFALGMDISSIIALEKGGVTYCDEDGNKKDIFELCHESGTNYIRVRIWNNPKNANGEYYGGGNNDLNTALLIGKRATNANMKVLIDLHYSDFWTDPSKFIAPKDWTKLNPNEVSDRIYGWTKTVLNAFAKDKINVGMIQIGNEINNGFVSERTWQPGSGGLLNENYCNYLNAGLKAVTDFNNANKASIKRVLHFTEPNKGCGTIYAKLERNGVTDYDVFATSYYPDIHGDLENLYSTLSQIGDTTKKEIMVAETNYPTYGDNDKTKYPYGVSVQGQASFLRALINTVNSIDYNFDNKSDGIGVFYWEPAWPQIKQWDKYGTGWASKAASDYLDINGKGYGFGQTPTNKISLFANRSKNVQQMFDSFKTYKYIKTGKNKLANIKKTTVSRPTNKLTIKWSKVSKASKYKVYRSTGTNGVYKLIGTTSSTKFIDKKAKEGHTYLYSIRAYAKNEIDSSNGTEPISVYVPKTVKKFKITKNADSYKLTWAKDKSTSGYIIYKASKKNGRYKAIKNTNSAKKRNLKVKLTDKGYYKVRAYYTVGKNKVFGSFSKIKRIK</sequence>
<organism evidence="5 6">
    <name type="scientific">Eubacterium uniforme</name>
    <dbReference type="NCBI Taxonomy" id="39495"/>
    <lineage>
        <taxon>Bacteria</taxon>
        <taxon>Bacillati</taxon>
        <taxon>Bacillota</taxon>
        <taxon>Clostridia</taxon>
        <taxon>Eubacteriales</taxon>
        <taxon>Eubacteriaceae</taxon>
        <taxon>Eubacterium</taxon>
    </lineage>
</organism>
<dbReference type="Gene3D" id="3.20.20.80">
    <property type="entry name" value="Glycosidases"/>
    <property type="match status" value="1"/>
</dbReference>
<evidence type="ECO:0000256" key="1">
    <source>
        <dbReference type="ARBA" id="ARBA00010687"/>
    </source>
</evidence>
<dbReference type="AlphaFoldDB" id="A0A1T4V933"/>
<protein>
    <recommendedName>
        <fullName evidence="4">Arabinogalactan endo-beta-1,4-galactanase</fullName>
        <ecNumber evidence="4">3.2.1.89</ecNumber>
    </recommendedName>
</protein>
<keyword evidence="3 4" id="KW-0326">Glycosidase</keyword>
<dbReference type="PANTHER" id="PTHR34983:SF2">
    <property type="entry name" value="ENDO-BETA-1,4-GALACTANASE"/>
    <property type="match status" value="1"/>
</dbReference>
<feature type="signal peptide" evidence="4">
    <location>
        <begin position="1"/>
        <end position="25"/>
    </location>
</feature>
<evidence type="ECO:0000313" key="6">
    <source>
        <dbReference type="Proteomes" id="UP000190814"/>
    </source>
</evidence>
<keyword evidence="2 4" id="KW-0378">Hydrolase</keyword>
<dbReference type="PANTHER" id="PTHR34983">
    <property type="entry name" value="ARABINOGALACTAN ENDO-BETA-1,4-GALACTANASE A"/>
    <property type="match status" value="1"/>
</dbReference>
<dbReference type="STRING" id="39495.SAMN02745111_00461"/>
<accession>A0A1T4V933</accession>
<dbReference type="EMBL" id="FUXZ01000003">
    <property type="protein sequence ID" value="SKA61423.1"/>
    <property type="molecule type" value="Genomic_DNA"/>
</dbReference>
<gene>
    <name evidence="5" type="ORF">SAMN02745111_00461</name>
</gene>
<proteinExistence type="inferred from homology"/>
<dbReference type="InterPro" id="IPR036116">
    <property type="entry name" value="FN3_sf"/>
</dbReference>
<dbReference type="EC" id="3.2.1.89" evidence="4"/>
<dbReference type="Pfam" id="PF07745">
    <property type="entry name" value="Glyco_hydro_53"/>
    <property type="match status" value="1"/>
</dbReference>
<feature type="chain" id="PRO_5011823505" description="Arabinogalactan endo-beta-1,4-galactanase" evidence="4">
    <location>
        <begin position="26"/>
        <end position="596"/>
    </location>
</feature>
<evidence type="ECO:0000256" key="4">
    <source>
        <dbReference type="RuleBase" id="RU361192"/>
    </source>
</evidence>
<evidence type="ECO:0000256" key="2">
    <source>
        <dbReference type="ARBA" id="ARBA00022801"/>
    </source>
</evidence>
<evidence type="ECO:0000313" key="5">
    <source>
        <dbReference type="EMBL" id="SKA61423.1"/>
    </source>
</evidence>
<dbReference type="GO" id="GO:0015926">
    <property type="term" value="F:glucosidase activity"/>
    <property type="evidence" value="ECO:0007669"/>
    <property type="project" value="InterPro"/>
</dbReference>
<dbReference type="SUPFAM" id="SSF49265">
    <property type="entry name" value="Fibronectin type III"/>
    <property type="match status" value="1"/>
</dbReference>
<comment type="catalytic activity">
    <reaction evidence="4">
        <text>The enzyme specifically hydrolyzes (1-&gt;4)-beta-D-galactosidic linkages in type I arabinogalactans.</text>
        <dbReference type="EC" id="3.2.1.89"/>
    </reaction>
</comment>
<dbReference type="RefSeq" id="WP_078765353.1">
    <property type="nucleotide sequence ID" value="NZ_FUXZ01000003.1"/>
</dbReference>
<reference evidence="5 6" key="1">
    <citation type="submission" date="2017-02" db="EMBL/GenBank/DDBJ databases">
        <authorList>
            <person name="Peterson S.W."/>
        </authorList>
    </citation>
    <scope>NUCLEOTIDE SEQUENCE [LARGE SCALE GENOMIC DNA]</scope>
    <source>
        <strain evidence="5 6">ATCC 35992</strain>
    </source>
</reference>
<dbReference type="Proteomes" id="UP000190814">
    <property type="component" value="Unassembled WGS sequence"/>
</dbReference>
<dbReference type="InterPro" id="IPR013783">
    <property type="entry name" value="Ig-like_fold"/>
</dbReference>
<dbReference type="SUPFAM" id="SSF51445">
    <property type="entry name" value="(Trans)glycosidases"/>
    <property type="match status" value="1"/>
</dbReference>
<comment type="similarity">
    <text evidence="1 4">Belongs to the glycosyl hydrolase 53 family.</text>
</comment>
<keyword evidence="4" id="KW-0732">Signal</keyword>
<dbReference type="GO" id="GO:0045490">
    <property type="term" value="P:pectin catabolic process"/>
    <property type="evidence" value="ECO:0007669"/>
    <property type="project" value="TreeGrafter"/>
</dbReference>
<dbReference type="InterPro" id="IPR011683">
    <property type="entry name" value="Glyco_hydro_53"/>
</dbReference>
<dbReference type="Gene3D" id="2.60.40.10">
    <property type="entry name" value="Immunoglobulins"/>
    <property type="match status" value="2"/>
</dbReference>
<name>A0A1T4V933_9FIRM</name>
<evidence type="ECO:0000256" key="3">
    <source>
        <dbReference type="ARBA" id="ARBA00023295"/>
    </source>
</evidence>
<dbReference type="OrthoDB" id="9768786at2"/>
<dbReference type="GO" id="GO:0031218">
    <property type="term" value="F:arabinogalactan endo-1,4-beta-galactosidase activity"/>
    <property type="evidence" value="ECO:0007669"/>
    <property type="project" value="UniProtKB-EC"/>
</dbReference>